<comment type="caution">
    <text evidence="2">The sequence shown here is derived from an EMBL/GenBank/DDBJ whole genome shotgun (WGS) entry which is preliminary data.</text>
</comment>
<dbReference type="Pfam" id="PF13401">
    <property type="entry name" value="AAA_22"/>
    <property type="match status" value="1"/>
</dbReference>
<protein>
    <submittedName>
        <fullName evidence="2">Archaeal ATPase</fullName>
    </submittedName>
</protein>
<evidence type="ECO:0000313" key="2">
    <source>
        <dbReference type="EMBL" id="OFV69060.1"/>
    </source>
</evidence>
<reference evidence="2 3" key="1">
    <citation type="submission" date="2015-09" db="EMBL/GenBank/DDBJ databases">
        <title>Genome sequence of Acetobacterium wieringae DSM 1911.</title>
        <authorList>
            <person name="Poehlein A."/>
            <person name="Bengelsdorf F.R."/>
            <person name="Schiel-Bengelsdorf B."/>
            <person name="Duerre P."/>
            <person name="Daniel R."/>
        </authorList>
    </citation>
    <scope>NUCLEOTIDE SEQUENCE [LARGE SCALE GENOMIC DNA]</scope>
    <source>
        <strain evidence="2 3">DSM 1911</strain>
    </source>
</reference>
<dbReference type="CDD" id="cd00009">
    <property type="entry name" value="AAA"/>
    <property type="match status" value="1"/>
</dbReference>
<dbReference type="RefSeq" id="WP_070372697.1">
    <property type="nucleotide sequence ID" value="NZ_LKEU01000049.1"/>
</dbReference>
<organism evidence="2 3">
    <name type="scientific">Acetobacterium wieringae</name>
    <dbReference type="NCBI Taxonomy" id="52694"/>
    <lineage>
        <taxon>Bacteria</taxon>
        <taxon>Bacillati</taxon>
        <taxon>Bacillota</taxon>
        <taxon>Clostridia</taxon>
        <taxon>Eubacteriales</taxon>
        <taxon>Eubacteriaceae</taxon>
        <taxon>Acetobacterium</taxon>
    </lineage>
</organism>
<dbReference type="PANTHER" id="PTHR35894:SF1">
    <property type="entry name" value="PHOSPHORIBULOKINASE _ URIDINE KINASE FAMILY"/>
    <property type="match status" value="1"/>
</dbReference>
<dbReference type="Gene3D" id="3.40.50.300">
    <property type="entry name" value="P-loop containing nucleotide triphosphate hydrolases"/>
    <property type="match status" value="1"/>
</dbReference>
<dbReference type="InterPro" id="IPR003593">
    <property type="entry name" value="AAA+_ATPase"/>
</dbReference>
<evidence type="ECO:0000313" key="3">
    <source>
        <dbReference type="Proteomes" id="UP000176244"/>
    </source>
</evidence>
<proteinExistence type="predicted"/>
<sequence>MYKSFFGFQQAPFDKGIDSSLLFQSEAYREVLARLDYLKTTRGFGLITGDPGVGKTSTLRVFADSLNPSLYKVMYFPMSSGTTMDFYRGLAFSLGEQPKFRKVELFFQIQNAITDLYDKRRITPVFILDEMQSASAQFLHDLSIIFNFDMDKRNPFILILTGLPTLANRLGLNQNRSLDQRLVTRFHFSPLTPDEVRDYIRHRFKHAGVSRNLINENAYEAISSSTGGYPRLVGNLVTQCLILAFQKQRDLIDEEIVFAASAEAGI</sequence>
<evidence type="ECO:0000259" key="1">
    <source>
        <dbReference type="SMART" id="SM00382"/>
    </source>
</evidence>
<dbReference type="SMART" id="SM00382">
    <property type="entry name" value="AAA"/>
    <property type="match status" value="1"/>
</dbReference>
<feature type="domain" description="AAA+ ATPase" evidence="1">
    <location>
        <begin position="41"/>
        <end position="194"/>
    </location>
</feature>
<dbReference type="OrthoDB" id="9815896at2"/>
<name>A0A1F2PCA8_9FIRM</name>
<dbReference type="PANTHER" id="PTHR35894">
    <property type="entry name" value="GENERAL SECRETION PATHWAY PROTEIN A-RELATED"/>
    <property type="match status" value="1"/>
</dbReference>
<dbReference type="Proteomes" id="UP000176244">
    <property type="component" value="Unassembled WGS sequence"/>
</dbReference>
<dbReference type="AlphaFoldDB" id="A0A1F2PCA8"/>
<gene>
    <name evidence="2" type="ORF">ACWI_34560</name>
</gene>
<accession>A0A1F2PCA8</accession>
<dbReference type="InterPro" id="IPR027417">
    <property type="entry name" value="P-loop_NTPase"/>
</dbReference>
<dbReference type="STRING" id="52694.ACWI_34560"/>
<dbReference type="InterPro" id="IPR052026">
    <property type="entry name" value="ExeA_AAA_ATPase_DNA-bind"/>
</dbReference>
<dbReference type="EMBL" id="LKEU01000049">
    <property type="protein sequence ID" value="OFV69060.1"/>
    <property type="molecule type" value="Genomic_DNA"/>
</dbReference>
<dbReference type="SUPFAM" id="SSF52540">
    <property type="entry name" value="P-loop containing nucleoside triphosphate hydrolases"/>
    <property type="match status" value="1"/>
</dbReference>
<dbReference type="GO" id="GO:0016887">
    <property type="term" value="F:ATP hydrolysis activity"/>
    <property type="evidence" value="ECO:0007669"/>
    <property type="project" value="InterPro"/>
</dbReference>
<dbReference type="InterPro" id="IPR049945">
    <property type="entry name" value="AAA_22"/>
</dbReference>